<dbReference type="Gene3D" id="1.20.120.1760">
    <property type="match status" value="1"/>
</dbReference>
<keyword evidence="6" id="KW-0812">Transmembrane</keyword>
<dbReference type="Proteomes" id="UP000267096">
    <property type="component" value="Unassembled WGS sequence"/>
</dbReference>
<dbReference type="WBParaSite" id="ASIM_0001805601-mRNA-1">
    <property type="protein sequence ID" value="ASIM_0001805601-mRNA-1"/>
    <property type="gene ID" value="ASIM_0001805601"/>
</dbReference>
<dbReference type="PANTHER" id="PTHR10414">
    <property type="entry name" value="ETHANOLAMINEPHOSPHOTRANSFERASE"/>
    <property type="match status" value="1"/>
</dbReference>
<comment type="similarity">
    <text evidence="2 5">Belongs to the CDP-alcohol phosphatidyltransferase class-I family.</text>
</comment>
<dbReference type="InterPro" id="IPR048254">
    <property type="entry name" value="CDP_ALCOHOL_P_TRANSF_CS"/>
</dbReference>
<name>A0A0M3KAR0_ANISI</name>
<evidence type="ECO:0000256" key="3">
    <source>
        <dbReference type="ARBA" id="ARBA00022679"/>
    </source>
</evidence>
<feature type="transmembrane region" description="Helical" evidence="6">
    <location>
        <begin position="82"/>
        <end position="102"/>
    </location>
</feature>
<evidence type="ECO:0000313" key="9">
    <source>
        <dbReference type="WBParaSite" id="ASIM_0001805601-mRNA-1"/>
    </source>
</evidence>
<keyword evidence="4 6" id="KW-0472">Membrane</keyword>
<protein>
    <submittedName>
        <fullName evidence="9">Ethanolaminephosphotransferase 1 (inferred by orthology to a human protein)</fullName>
    </submittedName>
</protein>
<feature type="transmembrane region" description="Helical" evidence="6">
    <location>
        <begin position="143"/>
        <end position="163"/>
    </location>
</feature>
<evidence type="ECO:0000256" key="1">
    <source>
        <dbReference type="ARBA" id="ARBA00004370"/>
    </source>
</evidence>
<evidence type="ECO:0000256" key="4">
    <source>
        <dbReference type="ARBA" id="ARBA00023136"/>
    </source>
</evidence>
<feature type="transmembrane region" description="Helical" evidence="6">
    <location>
        <begin position="114"/>
        <end position="131"/>
    </location>
</feature>
<keyword evidence="3 5" id="KW-0808">Transferase</keyword>
<sequence length="244" mass="27194">MAITFFASYALDGMDGKQARRTGTSSPIGEFFDHGIDTWALVPVALTMFSIINICSVPFSLSKVYAAYFVRKSGLQPNAYEAFLPLFPSSIFFAVSIVWAHYSPNDIISVDPRCFFWTMGSVFSNIMCRLIMAQTTRTRAQTFNWLLAVYCIGAAIPLCSNVTVFTELLIIRTLALTTTLAHLHYGICVIRQLCDHFNTAAFSISRPQQSAQKTTHSSTAKTFDSNHSVHAESLIKDMAIFPWD</sequence>
<proteinExistence type="inferred from homology"/>
<accession>A0A0M3KAR0</accession>
<evidence type="ECO:0000256" key="5">
    <source>
        <dbReference type="RuleBase" id="RU003750"/>
    </source>
</evidence>
<dbReference type="PROSITE" id="PS00379">
    <property type="entry name" value="CDP_ALCOHOL_P_TRANSF"/>
    <property type="match status" value="1"/>
</dbReference>
<evidence type="ECO:0000313" key="7">
    <source>
        <dbReference type="EMBL" id="VDK60457.1"/>
    </source>
</evidence>
<feature type="transmembrane region" description="Helical" evidence="6">
    <location>
        <begin position="169"/>
        <end position="190"/>
    </location>
</feature>
<organism evidence="9">
    <name type="scientific">Anisakis simplex</name>
    <name type="common">Herring worm</name>
    <dbReference type="NCBI Taxonomy" id="6269"/>
    <lineage>
        <taxon>Eukaryota</taxon>
        <taxon>Metazoa</taxon>
        <taxon>Ecdysozoa</taxon>
        <taxon>Nematoda</taxon>
        <taxon>Chromadorea</taxon>
        <taxon>Rhabditida</taxon>
        <taxon>Spirurina</taxon>
        <taxon>Ascaridomorpha</taxon>
        <taxon>Ascaridoidea</taxon>
        <taxon>Anisakidae</taxon>
        <taxon>Anisakis</taxon>
        <taxon>Anisakis simplex complex</taxon>
    </lineage>
</organism>
<dbReference type="GO" id="GO:0004307">
    <property type="term" value="F:ethanolaminephosphotransferase activity"/>
    <property type="evidence" value="ECO:0007669"/>
    <property type="project" value="TreeGrafter"/>
</dbReference>
<gene>
    <name evidence="7" type="ORF">ASIM_LOCUS17458</name>
</gene>
<dbReference type="InterPro" id="IPR000462">
    <property type="entry name" value="CDP-OH_P_trans"/>
</dbReference>
<dbReference type="InterPro" id="IPR014472">
    <property type="entry name" value="CHOPT"/>
</dbReference>
<dbReference type="GO" id="GO:0005789">
    <property type="term" value="C:endoplasmic reticulum membrane"/>
    <property type="evidence" value="ECO:0007669"/>
    <property type="project" value="TreeGrafter"/>
</dbReference>
<dbReference type="PANTHER" id="PTHR10414:SF71">
    <property type="entry name" value="FI05338P"/>
    <property type="match status" value="1"/>
</dbReference>
<dbReference type="EMBL" id="UYRR01034152">
    <property type="protein sequence ID" value="VDK60457.1"/>
    <property type="molecule type" value="Genomic_DNA"/>
</dbReference>
<keyword evidence="8" id="KW-1185">Reference proteome</keyword>
<dbReference type="GO" id="GO:0006646">
    <property type="term" value="P:phosphatidylethanolamine biosynthetic process"/>
    <property type="evidence" value="ECO:0007669"/>
    <property type="project" value="TreeGrafter"/>
</dbReference>
<evidence type="ECO:0000256" key="6">
    <source>
        <dbReference type="SAM" id="Phobius"/>
    </source>
</evidence>
<reference evidence="9" key="1">
    <citation type="submission" date="2017-02" db="UniProtKB">
        <authorList>
            <consortium name="WormBaseParasite"/>
        </authorList>
    </citation>
    <scope>IDENTIFICATION</scope>
</reference>
<dbReference type="AlphaFoldDB" id="A0A0M3KAR0"/>
<dbReference type="OrthoDB" id="196717at2759"/>
<keyword evidence="6" id="KW-1133">Transmembrane helix</keyword>
<dbReference type="InterPro" id="IPR043130">
    <property type="entry name" value="CDP-OH_PTrfase_TM_dom"/>
</dbReference>
<reference evidence="7 8" key="2">
    <citation type="submission" date="2018-11" db="EMBL/GenBank/DDBJ databases">
        <authorList>
            <consortium name="Pathogen Informatics"/>
        </authorList>
    </citation>
    <scope>NUCLEOTIDE SEQUENCE [LARGE SCALE GENOMIC DNA]</scope>
</reference>
<evidence type="ECO:0000313" key="8">
    <source>
        <dbReference type="Proteomes" id="UP000267096"/>
    </source>
</evidence>
<evidence type="ECO:0000256" key="2">
    <source>
        <dbReference type="ARBA" id="ARBA00010441"/>
    </source>
</evidence>
<dbReference type="GO" id="GO:0005794">
    <property type="term" value="C:Golgi apparatus"/>
    <property type="evidence" value="ECO:0007669"/>
    <property type="project" value="TreeGrafter"/>
</dbReference>
<dbReference type="Pfam" id="PF01066">
    <property type="entry name" value="CDP-OH_P_transf"/>
    <property type="match status" value="1"/>
</dbReference>
<feature type="transmembrane region" description="Helical" evidence="6">
    <location>
        <begin position="39"/>
        <end position="61"/>
    </location>
</feature>
<comment type="subcellular location">
    <subcellularLocation>
        <location evidence="1">Membrane</location>
    </subcellularLocation>
</comment>